<accession>A0A3G9CRV2</accession>
<dbReference type="RefSeq" id="WP_156149743.1">
    <property type="nucleotide sequence ID" value="NZ_FPAO01000005.1"/>
</dbReference>
<protein>
    <submittedName>
        <fullName evidence="1">CRISPR-associated protein Csn1 family</fullName>
    </submittedName>
</protein>
<evidence type="ECO:0000313" key="2">
    <source>
        <dbReference type="Proteomes" id="UP000265557"/>
    </source>
</evidence>
<dbReference type="AlphaFoldDB" id="A0A3G9CRV2"/>
<dbReference type="GeneID" id="58788072"/>
<name>A0A3G9CRV2_METTE</name>
<sequence>MKKTIDVSKNRIFGFKDLLLQKERNQAEHYLLTGKDINLSLVPVKKTLAEVIWI</sequence>
<gene>
    <name evidence="1" type="ORF">MESMT1_0714</name>
</gene>
<reference evidence="1 2" key="1">
    <citation type="submission" date="2016-09" db="EMBL/GenBank/DDBJ databases">
        <title>Complete Genome Sequence of Methanosarcina thermophila MT-1.</title>
        <authorList>
            <person name="Kouzuma A."/>
        </authorList>
    </citation>
    <scope>NUCLEOTIDE SEQUENCE [LARGE SCALE GENOMIC DNA]</scope>
    <source>
        <strain evidence="1 2">MT-1</strain>
    </source>
</reference>
<evidence type="ECO:0000313" key="1">
    <source>
        <dbReference type="EMBL" id="BAW28644.1"/>
    </source>
</evidence>
<dbReference type="EMBL" id="AP017646">
    <property type="protein sequence ID" value="BAW28644.1"/>
    <property type="molecule type" value="Genomic_DNA"/>
</dbReference>
<proteinExistence type="predicted"/>
<dbReference type="Proteomes" id="UP000265557">
    <property type="component" value="Chromosome"/>
</dbReference>
<organism evidence="1 2">
    <name type="scientific">Methanosarcina thermophila</name>
    <dbReference type="NCBI Taxonomy" id="2210"/>
    <lineage>
        <taxon>Archaea</taxon>
        <taxon>Methanobacteriati</taxon>
        <taxon>Methanobacteriota</taxon>
        <taxon>Stenosarchaea group</taxon>
        <taxon>Methanomicrobia</taxon>
        <taxon>Methanosarcinales</taxon>
        <taxon>Methanosarcinaceae</taxon>
        <taxon>Methanosarcina</taxon>
    </lineage>
</organism>